<gene>
    <name evidence="2" type="ordered locus">Psta_4618</name>
</gene>
<keyword evidence="3" id="KW-1185">Reference proteome</keyword>
<evidence type="ECO:0000256" key="1">
    <source>
        <dbReference type="SAM" id="Phobius"/>
    </source>
</evidence>
<organism evidence="2 3">
    <name type="scientific">Pirellula staleyi (strain ATCC 27377 / DSM 6068 / ICPB 4128)</name>
    <name type="common">Pirella staleyi</name>
    <dbReference type="NCBI Taxonomy" id="530564"/>
    <lineage>
        <taxon>Bacteria</taxon>
        <taxon>Pseudomonadati</taxon>
        <taxon>Planctomycetota</taxon>
        <taxon>Planctomycetia</taxon>
        <taxon>Pirellulales</taxon>
        <taxon>Pirellulaceae</taxon>
        <taxon>Pirellula</taxon>
    </lineage>
</organism>
<accession>D2R757</accession>
<evidence type="ECO:0000313" key="3">
    <source>
        <dbReference type="Proteomes" id="UP000001887"/>
    </source>
</evidence>
<keyword evidence="1" id="KW-0812">Transmembrane</keyword>
<dbReference type="KEGG" id="psl:Psta_4618"/>
<dbReference type="AlphaFoldDB" id="D2R757"/>
<dbReference type="Proteomes" id="UP000001887">
    <property type="component" value="Chromosome"/>
</dbReference>
<dbReference type="EMBL" id="CP001848">
    <property type="protein sequence ID" value="ADB19260.1"/>
    <property type="molecule type" value="Genomic_DNA"/>
</dbReference>
<sequence length="166" mass="17950">MNTPPLQNAVRCHACGADNYQLAKQCWMCHSPLGATKKPEPEIIYLAEIVDESHRKMRPSEWIFFGISMLIVVMLTFIGIGIAIDDASMLIPYFIVVCPALLVTLVRVLRKQVIGGVRVGWGERLALFLLSGLVTVSVIVVLIAAAVIALFFACIAALGGLCGPTP</sequence>
<feature type="transmembrane region" description="Helical" evidence="1">
    <location>
        <begin position="125"/>
        <end position="158"/>
    </location>
</feature>
<name>D2R757_PIRSD</name>
<evidence type="ECO:0000313" key="2">
    <source>
        <dbReference type="EMBL" id="ADB19260.1"/>
    </source>
</evidence>
<dbReference type="STRING" id="530564.Psta_4618"/>
<dbReference type="HOGENOM" id="CLU_1601154_0_0_0"/>
<keyword evidence="1" id="KW-0472">Membrane</keyword>
<feature type="transmembrane region" description="Helical" evidence="1">
    <location>
        <begin position="62"/>
        <end position="84"/>
    </location>
</feature>
<feature type="transmembrane region" description="Helical" evidence="1">
    <location>
        <begin position="90"/>
        <end position="109"/>
    </location>
</feature>
<dbReference type="OrthoDB" id="285859at2"/>
<evidence type="ECO:0008006" key="4">
    <source>
        <dbReference type="Google" id="ProtNLM"/>
    </source>
</evidence>
<reference evidence="2 3" key="1">
    <citation type="journal article" date="2009" name="Stand. Genomic Sci.">
        <title>Complete genome sequence of Pirellula staleyi type strain (ATCC 27377).</title>
        <authorList>
            <person name="Clum A."/>
            <person name="Tindall B.J."/>
            <person name="Sikorski J."/>
            <person name="Ivanova N."/>
            <person name="Mavrommatis K."/>
            <person name="Lucas S."/>
            <person name="Glavina del Rio T."/>
            <person name="Nolan M."/>
            <person name="Chen F."/>
            <person name="Tice H."/>
            <person name="Pitluck S."/>
            <person name="Cheng J.F."/>
            <person name="Chertkov O."/>
            <person name="Brettin T."/>
            <person name="Han C."/>
            <person name="Detter J.C."/>
            <person name="Kuske C."/>
            <person name="Bruce D."/>
            <person name="Goodwin L."/>
            <person name="Ovchinikova G."/>
            <person name="Pati A."/>
            <person name="Mikhailova N."/>
            <person name="Chen A."/>
            <person name="Palaniappan K."/>
            <person name="Land M."/>
            <person name="Hauser L."/>
            <person name="Chang Y.J."/>
            <person name="Jeffries C.D."/>
            <person name="Chain P."/>
            <person name="Rohde M."/>
            <person name="Goker M."/>
            <person name="Bristow J."/>
            <person name="Eisen J.A."/>
            <person name="Markowitz V."/>
            <person name="Hugenholtz P."/>
            <person name="Kyrpides N.C."/>
            <person name="Klenk H.P."/>
            <person name="Lapidus A."/>
        </authorList>
    </citation>
    <scope>NUCLEOTIDE SEQUENCE [LARGE SCALE GENOMIC DNA]</scope>
    <source>
        <strain evidence="3">ATCC 27377 / DSM 6068 / ICPB 4128</strain>
    </source>
</reference>
<protein>
    <recommendedName>
        <fullName evidence="4">RanBP2-type domain-containing protein</fullName>
    </recommendedName>
</protein>
<keyword evidence="1" id="KW-1133">Transmembrane helix</keyword>
<proteinExistence type="predicted"/>